<dbReference type="Pfam" id="PF00149">
    <property type="entry name" value="Metallophos"/>
    <property type="match status" value="1"/>
</dbReference>
<dbReference type="InterPro" id="IPR041796">
    <property type="entry name" value="Mre11_N"/>
</dbReference>
<dbReference type="InterPro" id="IPR050535">
    <property type="entry name" value="DNA_Repair-Maintenance_Comp"/>
</dbReference>
<reference evidence="4 5" key="1">
    <citation type="journal article" date="2015" name="Nature">
        <title>rRNA introns, odd ribosomes, and small enigmatic genomes across a large radiation of phyla.</title>
        <authorList>
            <person name="Brown C.T."/>
            <person name="Hug L.A."/>
            <person name="Thomas B.C."/>
            <person name="Sharon I."/>
            <person name="Castelle C.J."/>
            <person name="Singh A."/>
            <person name="Wilkins M.J."/>
            <person name="Williams K.H."/>
            <person name="Banfield J.F."/>
        </authorList>
    </citation>
    <scope>NUCLEOTIDE SEQUENCE [LARGE SCALE GENOMIC DNA]</scope>
</reference>
<keyword evidence="2" id="KW-0175">Coiled coil</keyword>
<feature type="domain" description="Calcineurin-like phosphoesterase" evidence="3">
    <location>
        <begin position="3"/>
        <end position="200"/>
    </location>
</feature>
<dbReference type="CDD" id="cd00840">
    <property type="entry name" value="MPP_Mre11_N"/>
    <property type="match status" value="1"/>
</dbReference>
<protein>
    <submittedName>
        <fullName evidence="4">Metallophosphoesterase</fullName>
    </submittedName>
</protein>
<evidence type="ECO:0000259" key="3">
    <source>
        <dbReference type="Pfam" id="PF00149"/>
    </source>
</evidence>
<keyword evidence="1" id="KW-0378">Hydrolase</keyword>
<name>A0A0G1PUP6_9BACT</name>
<dbReference type="InterPro" id="IPR004843">
    <property type="entry name" value="Calcineurin-like_PHP"/>
</dbReference>
<sequence length="376" mass="42210">MPKLIHAADVHLGAKFLSFGEKANQQREQLKKTFENIINKAVEEKADFLLIAGDLFDANRVHQSLVDFVKTQFKKLKENDIQAVIIPGTHDCLSPDSVYLREGFAKEFSNVHVFNDPAVDFKIFEEFDLTIWAKPNVSNKSTKSPVVKLEPKDKKTKYNILMAHGSLQIPGKSSADAYPIAFEEIAYSGMDYVALGDWHSMADYSRGSVKAFYSGSPEIIDLDQKGSGYVLLVEIAGETKISPLKIGSREVDELDISLDEIQDGSELREMILKGNAPNLIRTVNIKGFSDPELAVIPDELEEELQDKFFILRINDVSHPKIELIEEKNYPPETVIGRFIRLMKERIGAAATEEEKRIAEEALRIGVAELEGKEVIE</sequence>
<dbReference type="InterPro" id="IPR029052">
    <property type="entry name" value="Metallo-depent_PP-like"/>
</dbReference>
<feature type="coiled-coil region" evidence="2">
    <location>
        <begin position="20"/>
        <end position="47"/>
    </location>
</feature>
<evidence type="ECO:0000256" key="1">
    <source>
        <dbReference type="ARBA" id="ARBA00022801"/>
    </source>
</evidence>
<dbReference type="PATRIC" id="fig|1618617.3.peg.45"/>
<proteinExistence type="predicted"/>
<dbReference type="EMBL" id="LCMJ01000003">
    <property type="protein sequence ID" value="KKU36546.1"/>
    <property type="molecule type" value="Genomic_DNA"/>
</dbReference>
<dbReference type="SUPFAM" id="SSF56300">
    <property type="entry name" value="Metallo-dependent phosphatases"/>
    <property type="match status" value="1"/>
</dbReference>
<dbReference type="AlphaFoldDB" id="A0A0G1PUP6"/>
<evidence type="ECO:0000256" key="2">
    <source>
        <dbReference type="SAM" id="Coils"/>
    </source>
</evidence>
<comment type="caution">
    <text evidence="4">The sequence shown here is derived from an EMBL/GenBank/DDBJ whole genome shotgun (WGS) entry which is preliminary data.</text>
</comment>
<organism evidence="4 5">
    <name type="scientific">Candidatus Azambacteria bacterium GW2011_GWB1_46_27</name>
    <dbReference type="NCBI Taxonomy" id="1618617"/>
    <lineage>
        <taxon>Bacteria</taxon>
        <taxon>Candidatus Azamiibacteriota</taxon>
    </lineage>
</organism>
<dbReference type="Proteomes" id="UP000034067">
    <property type="component" value="Unassembled WGS sequence"/>
</dbReference>
<gene>
    <name evidence="4" type="ORF">UX48_C0003G0008</name>
</gene>
<evidence type="ECO:0000313" key="4">
    <source>
        <dbReference type="EMBL" id="KKU36546.1"/>
    </source>
</evidence>
<dbReference type="GO" id="GO:0016787">
    <property type="term" value="F:hydrolase activity"/>
    <property type="evidence" value="ECO:0007669"/>
    <property type="project" value="UniProtKB-KW"/>
</dbReference>
<dbReference type="Gene3D" id="3.60.21.10">
    <property type="match status" value="1"/>
</dbReference>
<accession>A0A0G1PUP6</accession>
<dbReference type="PANTHER" id="PTHR30337">
    <property type="entry name" value="COMPONENT OF ATP-DEPENDENT DSDNA EXONUCLEASE"/>
    <property type="match status" value="1"/>
</dbReference>
<evidence type="ECO:0000313" key="5">
    <source>
        <dbReference type="Proteomes" id="UP000034067"/>
    </source>
</evidence>
<dbReference type="PANTHER" id="PTHR30337:SF7">
    <property type="entry name" value="PHOSPHOESTERASE"/>
    <property type="match status" value="1"/>
</dbReference>